<keyword evidence="2" id="KW-1185">Reference proteome</keyword>
<proteinExistence type="predicted"/>
<dbReference type="EMBL" id="JABBVZ010000051">
    <property type="protein sequence ID" value="NMP23440.1"/>
    <property type="molecule type" value="Genomic_DNA"/>
</dbReference>
<dbReference type="RefSeq" id="WP_169100718.1">
    <property type="nucleotide sequence ID" value="NZ_JABBVZ010000051.1"/>
</dbReference>
<evidence type="ECO:0000313" key="2">
    <source>
        <dbReference type="Proteomes" id="UP000533476"/>
    </source>
</evidence>
<accession>A0A7Y0L582</accession>
<dbReference type="Proteomes" id="UP000533476">
    <property type="component" value="Unassembled WGS sequence"/>
</dbReference>
<gene>
    <name evidence="1" type="ORF">HIJ39_13925</name>
</gene>
<name>A0A7Y0L582_9FIRM</name>
<protein>
    <submittedName>
        <fullName evidence="1">Uncharacterized protein</fullName>
    </submittedName>
</protein>
<organism evidence="1 2">
    <name type="scientific">Sulfobacillus harzensis</name>
    <dbReference type="NCBI Taxonomy" id="2729629"/>
    <lineage>
        <taxon>Bacteria</taxon>
        <taxon>Bacillati</taxon>
        <taxon>Bacillota</taxon>
        <taxon>Clostridia</taxon>
        <taxon>Eubacteriales</taxon>
        <taxon>Clostridiales Family XVII. Incertae Sedis</taxon>
        <taxon>Sulfobacillus</taxon>
    </lineage>
</organism>
<dbReference type="AlphaFoldDB" id="A0A7Y0L582"/>
<evidence type="ECO:0000313" key="1">
    <source>
        <dbReference type="EMBL" id="NMP23440.1"/>
    </source>
</evidence>
<comment type="caution">
    <text evidence="1">The sequence shown here is derived from an EMBL/GenBank/DDBJ whole genome shotgun (WGS) entry which is preliminary data.</text>
</comment>
<reference evidence="1 2" key="1">
    <citation type="submission" date="2020-04" db="EMBL/GenBank/DDBJ databases">
        <authorList>
            <person name="Zhang R."/>
            <person name="Schippers A."/>
        </authorList>
    </citation>
    <scope>NUCLEOTIDE SEQUENCE [LARGE SCALE GENOMIC DNA]</scope>
    <source>
        <strain evidence="1 2">DSM 109850</strain>
    </source>
</reference>
<sequence length="136" mass="15625">MRHSKSLRRLRAVSSRHWERYRPRRRSSRRPSGTMAQAVVTDLWTYPTEETVVVHRDRVLRTRLQGALGDRTPAVAEAQFAVGSLFSASEFWTQARHAPAIFAIGFPLLVPGGFRWGVSEWLQRPWRLAGRWGESA</sequence>